<dbReference type="GO" id="GO:0002143">
    <property type="term" value="P:tRNA wobble position uridine thiolation"/>
    <property type="evidence" value="ECO:0007669"/>
    <property type="project" value="TreeGrafter"/>
</dbReference>
<keyword evidence="5" id="KW-1185">Reference proteome</keyword>
<dbReference type="AlphaFoldDB" id="A0A106BW19"/>
<sequence length="108" mass="12443">MDASVNLPSLDEEGYLIEPGEWNEDLAVHLARMENVKLTAAHWDVIRFMREYYEAHQVAPDARYVIKHLSQHFGADARNALFKMFAYGYVKQVCKIAGMKRPRAWSTG</sequence>
<comment type="caution">
    <text evidence="4">The sequence shown here is derived from an EMBL/GenBank/DDBJ whole genome shotgun (WGS) entry which is preliminary data.</text>
</comment>
<reference evidence="4 5" key="1">
    <citation type="journal article" date="2015" name="Appl. Environ. Microbiol.">
        <title>Aerobic and Anaerobic Thiosulfate Oxidation by a Cold-Adapted, Subglacial Chemoautotroph.</title>
        <authorList>
            <person name="Harrold Z.R."/>
            <person name="Skidmore M.L."/>
            <person name="Hamilton T.L."/>
            <person name="Desch L."/>
            <person name="Amada K."/>
            <person name="van Gelder W."/>
            <person name="Glover K."/>
            <person name="Roden E.E."/>
            <person name="Boyd E.S."/>
        </authorList>
    </citation>
    <scope>NUCLEOTIDE SEQUENCE [LARGE SCALE GENOMIC DNA]</scope>
    <source>
        <strain evidence="4 5">RG</strain>
    </source>
</reference>
<dbReference type="InterPro" id="IPR007453">
    <property type="entry name" value="DsrC/TusE"/>
</dbReference>
<dbReference type="OrthoDB" id="9786347at2"/>
<evidence type="ECO:0000256" key="1">
    <source>
        <dbReference type="ARBA" id="ARBA00004496"/>
    </source>
</evidence>
<dbReference type="GO" id="GO:0005737">
    <property type="term" value="C:cytoplasm"/>
    <property type="evidence" value="ECO:0007669"/>
    <property type="project" value="UniProtKB-SubCell"/>
</dbReference>
<dbReference type="InterPro" id="IPR043163">
    <property type="entry name" value="DsrC-like_N"/>
</dbReference>
<evidence type="ECO:0000313" key="5">
    <source>
        <dbReference type="Proteomes" id="UP000064243"/>
    </source>
</evidence>
<dbReference type="RefSeq" id="WP_059750847.1">
    <property type="nucleotide sequence ID" value="NZ_LDUG01000002.1"/>
</dbReference>
<evidence type="ECO:0000313" key="4">
    <source>
        <dbReference type="EMBL" id="KVW99682.1"/>
    </source>
</evidence>
<protein>
    <submittedName>
        <fullName evidence="4">Sulfite reductase subunit gamma</fullName>
    </submittedName>
</protein>
<evidence type="ECO:0000256" key="2">
    <source>
        <dbReference type="ARBA" id="ARBA00005718"/>
    </source>
</evidence>
<proteinExistence type="inferred from homology"/>
<dbReference type="PATRIC" id="fig|36861.3.peg.1137"/>
<comment type="similarity">
    <text evidence="2">Belongs to the DsrC/TusE family.</text>
</comment>
<name>A0A106BW19_THIDE</name>
<dbReference type="PANTHER" id="PTHR37010">
    <property type="entry name" value="SULFURTRANSFERASE TUSE"/>
    <property type="match status" value="1"/>
</dbReference>
<organism evidence="4 5">
    <name type="scientific">Thiobacillus denitrificans</name>
    <dbReference type="NCBI Taxonomy" id="36861"/>
    <lineage>
        <taxon>Bacteria</taxon>
        <taxon>Pseudomonadati</taxon>
        <taxon>Pseudomonadota</taxon>
        <taxon>Betaproteobacteria</taxon>
        <taxon>Nitrosomonadales</taxon>
        <taxon>Thiobacillaceae</taxon>
        <taxon>Thiobacillus</taxon>
    </lineage>
</organism>
<dbReference type="GO" id="GO:0097163">
    <property type="term" value="F:sulfur carrier activity"/>
    <property type="evidence" value="ECO:0007669"/>
    <property type="project" value="TreeGrafter"/>
</dbReference>
<dbReference type="Gene3D" id="1.10.10.370">
    <property type="entry name" value="DsrC-like protein, C-terminal domain"/>
    <property type="match status" value="1"/>
</dbReference>
<dbReference type="InterPro" id="IPR042072">
    <property type="entry name" value="DsrC-like_C"/>
</dbReference>
<evidence type="ECO:0000256" key="3">
    <source>
        <dbReference type="ARBA" id="ARBA00022490"/>
    </source>
</evidence>
<dbReference type="Gene3D" id="3.30.1420.10">
    <property type="match status" value="1"/>
</dbReference>
<dbReference type="Pfam" id="PF04358">
    <property type="entry name" value="DsrC"/>
    <property type="match status" value="1"/>
</dbReference>
<dbReference type="SUPFAM" id="SSF69721">
    <property type="entry name" value="DsrC, the gamma subunit of dissimilatory sulfite reductase"/>
    <property type="match status" value="1"/>
</dbReference>
<dbReference type="Proteomes" id="UP000064243">
    <property type="component" value="Unassembled WGS sequence"/>
</dbReference>
<dbReference type="PIRSF" id="PIRSF006223">
    <property type="entry name" value="DsrC_TusE"/>
    <property type="match status" value="1"/>
</dbReference>
<dbReference type="NCBIfam" id="TIGR03342">
    <property type="entry name" value="dsrC_tusE_dsvC"/>
    <property type="match status" value="1"/>
</dbReference>
<keyword evidence="3" id="KW-0963">Cytoplasm</keyword>
<dbReference type="PANTHER" id="PTHR37010:SF1">
    <property type="entry name" value="SULFURTRANSFERASE TUSE"/>
    <property type="match status" value="1"/>
</dbReference>
<dbReference type="STRING" id="1123392.GCA_000376425_01710"/>
<comment type="subcellular location">
    <subcellularLocation>
        <location evidence="1">Cytoplasm</location>
    </subcellularLocation>
</comment>
<dbReference type="InterPro" id="IPR025526">
    <property type="entry name" value="DsrC-like_dom_sf"/>
</dbReference>
<accession>A0A106BW19</accession>
<gene>
    <name evidence="4" type="ORF">ABW22_00515</name>
</gene>
<dbReference type="EMBL" id="LDUG01000002">
    <property type="protein sequence ID" value="KVW99682.1"/>
    <property type="molecule type" value="Genomic_DNA"/>
</dbReference>